<dbReference type="AlphaFoldDB" id="W4JW56"/>
<dbReference type="GO" id="GO:0008168">
    <property type="term" value="F:methyltransferase activity"/>
    <property type="evidence" value="ECO:0007669"/>
    <property type="project" value="UniProtKB-KW"/>
</dbReference>
<dbReference type="STRING" id="747525.W4JW56"/>
<evidence type="ECO:0000313" key="4">
    <source>
        <dbReference type="EMBL" id="ETW77709.1"/>
    </source>
</evidence>
<dbReference type="PANTHER" id="PTHR13393:SF0">
    <property type="entry name" value="RNA N6-ADENOSINE-METHYLTRANSFERASE METTL16"/>
    <property type="match status" value="1"/>
</dbReference>
<dbReference type="Pfam" id="PF05971">
    <property type="entry name" value="Methyltransf_10"/>
    <property type="match status" value="1"/>
</dbReference>
<dbReference type="Gene3D" id="3.40.50.150">
    <property type="entry name" value="Vaccinia Virus protein VP39"/>
    <property type="match status" value="1"/>
</dbReference>
<dbReference type="InParanoid" id="W4JW56"/>
<dbReference type="KEGG" id="hir:HETIRDRAFT_478853"/>
<dbReference type="FunCoup" id="W4JW56">
    <property type="interactions" value="238"/>
</dbReference>
<dbReference type="eggNOG" id="KOG2912">
    <property type="taxonomic scope" value="Eukaryota"/>
</dbReference>
<proteinExistence type="predicted"/>
<dbReference type="EMBL" id="KI925462">
    <property type="protein sequence ID" value="ETW77709.1"/>
    <property type="molecule type" value="Genomic_DNA"/>
</dbReference>
<dbReference type="SUPFAM" id="SSF53335">
    <property type="entry name" value="S-adenosyl-L-methionine-dependent methyltransferases"/>
    <property type="match status" value="1"/>
</dbReference>
<dbReference type="CDD" id="cd02440">
    <property type="entry name" value="AdoMet_MTases"/>
    <property type="match status" value="1"/>
</dbReference>
<evidence type="ECO:0000256" key="1">
    <source>
        <dbReference type="ARBA" id="ARBA00022603"/>
    </source>
</evidence>
<dbReference type="InterPro" id="IPR029063">
    <property type="entry name" value="SAM-dependent_MTases_sf"/>
</dbReference>
<dbReference type="PANTHER" id="PTHR13393">
    <property type="entry name" value="SAM-DEPENDENT METHYLTRANSFERASE"/>
    <property type="match status" value="1"/>
</dbReference>
<dbReference type="GeneID" id="20677841"/>
<evidence type="ECO:0000256" key="2">
    <source>
        <dbReference type="ARBA" id="ARBA00022679"/>
    </source>
</evidence>
<organism evidence="4 5">
    <name type="scientific">Heterobasidion irregulare (strain TC 32-1)</name>
    <dbReference type="NCBI Taxonomy" id="747525"/>
    <lineage>
        <taxon>Eukaryota</taxon>
        <taxon>Fungi</taxon>
        <taxon>Dikarya</taxon>
        <taxon>Basidiomycota</taxon>
        <taxon>Agaricomycotina</taxon>
        <taxon>Agaricomycetes</taxon>
        <taxon>Russulales</taxon>
        <taxon>Bondarzewiaceae</taxon>
        <taxon>Heterobasidion</taxon>
        <taxon>Heterobasidion annosum species complex</taxon>
    </lineage>
</organism>
<feature type="region of interest" description="Disordered" evidence="3">
    <location>
        <begin position="355"/>
        <end position="389"/>
    </location>
</feature>
<name>W4JW56_HETIT</name>
<protein>
    <recommendedName>
        <fullName evidence="6">U6 small nuclear RNA (adenine-(43)-N(6))-methyltransferase</fullName>
    </recommendedName>
</protein>
<reference evidence="4 5" key="1">
    <citation type="journal article" date="2012" name="New Phytol.">
        <title>Insight into trade-off between wood decay and parasitism from the genome of a fungal forest pathogen.</title>
        <authorList>
            <person name="Olson A."/>
            <person name="Aerts A."/>
            <person name="Asiegbu F."/>
            <person name="Belbahri L."/>
            <person name="Bouzid O."/>
            <person name="Broberg A."/>
            <person name="Canback B."/>
            <person name="Coutinho P.M."/>
            <person name="Cullen D."/>
            <person name="Dalman K."/>
            <person name="Deflorio G."/>
            <person name="van Diepen L.T."/>
            <person name="Dunand C."/>
            <person name="Duplessis S."/>
            <person name="Durling M."/>
            <person name="Gonthier P."/>
            <person name="Grimwood J."/>
            <person name="Fossdal C.G."/>
            <person name="Hansson D."/>
            <person name="Henrissat B."/>
            <person name="Hietala A."/>
            <person name="Himmelstrand K."/>
            <person name="Hoffmeister D."/>
            <person name="Hogberg N."/>
            <person name="James T.Y."/>
            <person name="Karlsson M."/>
            <person name="Kohler A."/>
            <person name="Kues U."/>
            <person name="Lee Y.H."/>
            <person name="Lin Y.C."/>
            <person name="Lind M."/>
            <person name="Lindquist E."/>
            <person name="Lombard V."/>
            <person name="Lucas S."/>
            <person name="Lunden K."/>
            <person name="Morin E."/>
            <person name="Murat C."/>
            <person name="Park J."/>
            <person name="Raffaello T."/>
            <person name="Rouze P."/>
            <person name="Salamov A."/>
            <person name="Schmutz J."/>
            <person name="Solheim H."/>
            <person name="Stahlberg J."/>
            <person name="Velez H."/>
            <person name="de Vries R.P."/>
            <person name="Wiebenga A."/>
            <person name="Woodward S."/>
            <person name="Yakovlev I."/>
            <person name="Garbelotto M."/>
            <person name="Martin F."/>
            <person name="Grigoriev I.V."/>
            <person name="Stenlid J."/>
        </authorList>
    </citation>
    <scope>NUCLEOTIDE SEQUENCE [LARGE SCALE GENOMIC DNA]</scope>
    <source>
        <strain evidence="4 5">TC 32-1</strain>
    </source>
</reference>
<dbReference type="InterPro" id="IPR010286">
    <property type="entry name" value="METTL16/RlmF"/>
</dbReference>
<evidence type="ECO:0000313" key="5">
    <source>
        <dbReference type="Proteomes" id="UP000030671"/>
    </source>
</evidence>
<sequence length="442" mass="48411">MHPRNPYRTPPDFVSLAESYSPLREHLIESAGGGVTINYKDEAAQRRLTEALMHRDFGLSLRIPEDRLCPPVPNRLNYVLWIQDILCATSDNSDDPVRGIDIGTGASAIYVLLACSLSPSWQLIGTDVDDISLRCALENVQRNGLSDRTHIMRASPDGPTLVPLAMDSTKSFDFVMCNPPFYSSAADVARSADTKTLGPNAVCTGADVEMITEGGESAFVCKMVRESVEFRERCRWYTSMLGKLSSLTEVVALLRSRSIDNYAITEFVQGQTRRWAIGWSFSDARLPDALARIPNPTLQSLMPPRTTLRQHLPRTPQLDLLRATLASIPHLRATPVPDAPPPTFLVSAPANTWSRAARRKRPSATPEAPMDVEAAGAAGAAEAKRESAGGERAPFMVCRACVAQDDEGAAVSFVWVRGRDRAAFEGFASHVGRKMRDATMAR</sequence>
<dbReference type="OrthoDB" id="514248at2759"/>
<dbReference type="Proteomes" id="UP000030671">
    <property type="component" value="Unassembled WGS sequence"/>
</dbReference>
<evidence type="ECO:0008006" key="6">
    <source>
        <dbReference type="Google" id="ProtNLM"/>
    </source>
</evidence>
<keyword evidence="2" id="KW-0808">Transferase</keyword>
<dbReference type="GO" id="GO:0005634">
    <property type="term" value="C:nucleus"/>
    <property type="evidence" value="ECO:0007669"/>
    <property type="project" value="TreeGrafter"/>
</dbReference>
<dbReference type="RefSeq" id="XP_009549744.1">
    <property type="nucleotide sequence ID" value="XM_009551449.1"/>
</dbReference>
<gene>
    <name evidence="4" type="ORF">HETIRDRAFT_478853</name>
</gene>
<dbReference type="HOGENOM" id="CLU_027534_0_1_1"/>
<keyword evidence="5" id="KW-1185">Reference proteome</keyword>
<dbReference type="GO" id="GO:0070475">
    <property type="term" value="P:rRNA base methylation"/>
    <property type="evidence" value="ECO:0007669"/>
    <property type="project" value="TreeGrafter"/>
</dbReference>
<evidence type="ECO:0000256" key="3">
    <source>
        <dbReference type="SAM" id="MobiDB-lite"/>
    </source>
</evidence>
<keyword evidence="1" id="KW-0489">Methyltransferase</keyword>
<accession>W4JW56</accession>